<evidence type="ECO:0000313" key="1">
    <source>
        <dbReference type="EMBL" id="CAK0895530.1"/>
    </source>
</evidence>
<keyword evidence="2" id="KW-1185">Reference proteome</keyword>
<dbReference type="Proteomes" id="UP001189429">
    <property type="component" value="Unassembled WGS sequence"/>
</dbReference>
<protein>
    <submittedName>
        <fullName evidence="1">Uncharacterized protein</fullName>
    </submittedName>
</protein>
<accession>A0ABN9XC60</accession>
<evidence type="ECO:0000313" key="2">
    <source>
        <dbReference type="Proteomes" id="UP001189429"/>
    </source>
</evidence>
<organism evidence="1 2">
    <name type="scientific">Prorocentrum cordatum</name>
    <dbReference type="NCBI Taxonomy" id="2364126"/>
    <lineage>
        <taxon>Eukaryota</taxon>
        <taxon>Sar</taxon>
        <taxon>Alveolata</taxon>
        <taxon>Dinophyceae</taxon>
        <taxon>Prorocentrales</taxon>
        <taxon>Prorocentraceae</taxon>
        <taxon>Prorocentrum</taxon>
    </lineage>
</organism>
<dbReference type="EMBL" id="CAUYUJ010020056">
    <property type="protein sequence ID" value="CAK0895530.1"/>
    <property type="molecule type" value="Genomic_DNA"/>
</dbReference>
<gene>
    <name evidence="1" type="ORF">PCOR1329_LOCUS74256</name>
</gene>
<reference evidence="1" key="1">
    <citation type="submission" date="2023-10" db="EMBL/GenBank/DDBJ databases">
        <authorList>
            <person name="Chen Y."/>
            <person name="Shah S."/>
            <person name="Dougan E. K."/>
            <person name="Thang M."/>
            <person name="Chan C."/>
        </authorList>
    </citation>
    <scope>NUCLEOTIDE SEQUENCE [LARGE SCALE GENOMIC DNA]</scope>
</reference>
<proteinExistence type="predicted"/>
<feature type="non-terminal residue" evidence="1">
    <location>
        <position position="1"/>
    </location>
</feature>
<name>A0ABN9XC60_9DINO</name>
<sequence>DEISQHTSKVKAELAMVEAAWKSFERNCWNDFKKLSEVWAVLGWMCSYWLTGKWPSVRHDQIPFSRSPFRGDKLRSARAGQAMQVRGVLIDFRGDWAWYKQ</sequence>
<feature type="non-terminal residue" evidence="1">
    <location>
        <position position="101"/>
    </location>
</feature>
<comment type="caution">
    <text evidence="1">The sequence shown here is derived from an EMBL/GenBank/DDBJ whole genome shotgun (WGS) entry which is preliminary data.</text>
</comment>